<evidence type="ECO:0000259" key="1">
    <source>
        <dbReference type="Pfam" id="PF10135"/>
    </source>
</evidence>
<dbReference type="Proteomes" id="UP001208938">
    <property type="component" value="Unassembled WGS sequence"/>
</dbReference>
<accession>A0ABT3GU65</accession>
<gene>
    <name evidence="2" type="ORF">OKW52_02065</name>
</gene>
<evidence type="ECO:0000313" key="2">
    <source>
        <dbReference type="EMBL" id="MCW1931083.1"/>
    </source>
</evidence>
<proteinExistence type="predicted"/>
<dbReference type="RefSeq" id="WP_264504233.1">
    <property type="nucleotide sequence ID" value="NZ_JAPDFL010000001.1"/>
</dbReference>
<dbReference type="EMBL" id="JAPDFL010000001">
    <property type="protein sequence ID" value="MCW1931083.1"/>
    <property type="molecule type" value="Genomic_DNA"/>
</dbReference>
<comment type="caution">
    <text evidence="2">The sequence shown here is derived from an EMBL/GenBank/DDBJ whole genome shotgun (WGS) entry which is preliminary data.</text>
</comment>
<protein>
    <submittedName>
        <fullName evidence="2">Rod-binding protein</fullName>
    </submittedName>
</protein>
<feature type="domain" description="Flagellar protein FlgJ N-terminal" evidence="1">
    <location>
        <begin position="43"/>
        <end position="81"/>
    </location>
</feature>
<organism evidence="2 3">
    <name type="scientific">Pararhodobacter zhoushanensis</name>
    <dbReference type="NCBI Taxonomy" id="2479545"/>
    <lineage>
        <taxon>Bacteria</taxon>
        <taxon>Pseudomonadati</taxon>
        <taxon>Pseudomonadota</taxon>
        <taxon>Alphaproteobacteria</taxon>
        <taxon>Rhodobacterales</taxon>
        <taxon>Paracoccaceae</taxon>
        <taxon>Pararhodobacter</taxon>
    </lineage>
</organism>
<reference evidence="2 3" key="1">
    <citation type="submission" date="2022-10" db="EMBL/GenBank/DDBJ databases">
        <title>Pararhodobacter sp. nov., isolated from marine algae.</title>
        <authorList>
            <person name="Choi B.J."/>
            <person name="Kim J.M."/>
            <person name="Lee J.K."/>
            <person name="Choi D.G."/>
            <person name="Jeon C.O."/>
        </authorList>
    </citation>
    <scope>NUCLEOTIDE SEQUENCE [LARGE SCALE GENOMIC DNA]</scope>
    <source>
        <strain evidence="2 3">ZQ420</strain>
    </source>
</reference>
<evidence type="ECO:0000313" key="3">
    <source>
        <dbReference type="Proteomes" id="UP001208938"/>
    </source>
</evidence>
<dbReference type="Pfam" id="PF10135">
    <property type="entry name" value="Rod-binding"/>
    <property type="match status" value="1"/>
</dbReference>
<dbReference type="InterPro" id="IPR019301">
    <property type="entry name" value="Flagellar_prot_FlgJ_N"/>
</dbReference>
<keyword evidence="3" id="KW-1185">Reference proteome</keyword>
<name>A0ABT3GU65_9RHOB</name>
<sequence length="93" mass="9546">MTLIPATLPPIPPAPDALRRSAEALESAFLAEMLKSAGVFRAHDGPGGGGEGEAQFTSFLADEQARALVARGGIGLADSIEHALRQRAAGARP</sequence>